<dbReference type="EMBL" id="CP002772">
    <property type="protein sequence ID" value="AEG18124.1"/>
    <property type="molecule type" value="Genomic_DNA"/>
</dbReference>
<dbReference type="AlphaFoldDB" id="F6D4C5"/>
<dbReference type="InterPro" id="IPR044068">
    <property type="entry name" value="CB"/>
</dbReference>
<dbReference type="OrthoDB" id="78358at2157"/>
<gene>
    <name evidence="7" type="ordered locus">MSWAN_1104</name>
</gene>
<keyword evidence="1" id="KW-0229">DNA integration</keyword>
<dbReference type="SUPFAM" id="SSF56349">
    <property type="entry name" value="DNA breaking-rejoining enzymes"/>
    <property type="match status" value="1"/>
</dbReference>
<evidence type="ECO:0000256" key="1">
    <source>
        <dbReference type="ARBA" id="ARBA00022908"/>
    </source>
</evidence>
<evidence type="ECO:0000256" key="4">
    <source>
        <dbReference type="PROSITE-ProRule" id="PRU01248"/>
    </source>
</evidence>
<evidence type="ECO:0000259" key="6">
    <source>
        <dbReference type="PROSITE" id="PS51900"/>
    </source>
</evidence>
<reference evidence="7 8" key="1">
    <citation type="journal article" date="2014" name="Int. J. Syst. Evol. Microbiol.">
        <title>Methanobacterium paludis sp. nov. and a novel strain of Methanobacterium lacus isolated from northern peatlands.</title>
        <authorList>
            <person name="Cadillo-Quiroz H."/>
            <person name="Brauer S.L."/>
            <person name="Goodson N."/>
            <person name="Yavitt J.B."/>
            <person name="Zinder S.H."/>
        </authorList>
    </citation>
    <scope>NUCLEOTIDE SEQUENCE [LARGE SCALE GENOMIC DNA]</scope>
    <source>
        <strain evidence="8">DSM 25820 / JCM 18151 / SWAN1</strain>
    </source>
</reference>
<dbReference type="InterPro" id="IPR011010">
    <property type="entry name" value="DNA_brk_join_enz"/>
</dbReference>
<dbReference type="PROSITE" id="PS51898">
    <property type="entry name" value="TYR_RECOMBINASE"/>
    <property type="match status" value="1"/>
</dbReference>
<dbReference type="GeneID" id="10668608"/>
<dbReference type="PROSITE" id="PS51900">
    <property type="entry name" value="CB"/>
    <property type="match status" value="1"/>
</dbReference>
<dbReference type="GO" id="GO:0006310">
    <property type="term" value="P:DNA recombination"/>
    <property type="evidence" value="ECO:0007669"/>
    <property type="project" value="UniProtKB-KW"/>
</dbReference>
<dbReference type="RefSeq" id="WP_013825626.1">
    <property type="nucleotide sequence ID" value="NC_015574.1"/>
</dbReference>
<sequence length="379" mass="44204">MNGEDEELIETWFLKRNISTGTQRSYQIAIRYFSELIGKTPSELINEAETEEDAGIRPRKRRVSIYLLRYKKQLEEKVAPSTVNLYFSAIKSFYKAFDITLPEIKLNKGDIGLEKNIGRSLTREDILKLVSVASTREKALIYLMAMSGMGQQEARDLTIKKFLSSAAAAINKELKTVDDLFQNENEVLNEVLTLEIRRKKVNYKHHTFIPPEVSREILTYLKERCYGRNEKIRIKDQNEPIFVNNYGGRLSRDSIVTNFRHIGKQAGFQKEKGAYAYWRSHSLHKYFINTIINKIGEKTIADYMAGHKISDQDRTYWRANPEDLKKHYLKALPYLSLDNAKVKDVETKEFKIIMEDSKKKDKKIEDLEKTVELLKEKLE</sequence>
<keyword evidence="2 4" id="KW-0238">DNA-binding</keyword>
<evidence type="ECO:0000256" key="3">
    <source>
        <dbReference type="ARBA" id="ARBA00023172"/>
    </source>
</evidence>
<dbReference type="GO" id="GO:0015074">
    <property type="term" value="P:DNA integration"/>
    <property type="evidence" value="ECO:0007669"/>
    <property type="project" value="UniProtKB-KW"/>
</dbReference>
<dbReference type="Gene3D" id="1.10.150.130">
    <property type="match status" value="1"/>
</dbReference>
<dbReference type="InterPro" id="IPR013762">
    <property type="entry name" value="Integrase-like_cat_sf"/>
</dbReference>
<dbReference type="Gene3D" id="1.10.443.10">
    <property type="entry name" value="Intergrase catalytic core"/>
    <property type="match status" value="1"/>
</dbReference>
<dbReference type="GO" id="GO:0003677">
    <property type="term" value="F:DNA binding"/>
    <property type="evidence" value="ECO:0007669"/>
    <property type="project" value="UniProtKB-UniRule"/>
</dbReference>
<dbReference type="Proteomes" id="UP000009231">
    <property type="component" value="Chromosome"/>
</dbReference>
<dbReference type="eggNOG" id="arCOG01245">
    <property type="taxonomic scope" value="Archaea"/>
</dbReference>
<evidence type="ECO:0000256" key="2">
    <source>
        <dbReference type="ARBA" id="ARBA00023125"/>
    </source>
</evidence>
<dbReference type="InterPro" id="IPR050090">
    <property type="entry name" value="Tyrosine_recombinase_XerCD"/>
</dbReference>
<dbReference type="PANTHER" id="PTHR30349">
    <property type="entry name" value="PHAGE INTEGRASE-RELATED"/>
    <property type="match status" value="1"/>
</dbReference>
<evidence type="ECO:0000313" key="7">
    <source>
        <dbReference type="EMBL" id="AEG18124.1"/>
    </source>
</evidence>
<evidence type="ECO:0000313" key="8">
    <source>
        <dbReference type="Proteomes" id="UP000009231"/>
    </source>
</evidence>
<dbReference type="Pfam" id="PF00589">
    <property type="entry name" value="Phage_integrase"/>
    <property type="match status" value="1"/>
</dbReference>
<organism evidence="7 8">
    <name type="scientific">Methanobacterium paludis (strain DSM 25820 / JCM 18151 / SWAN1)</name>
    <dbReference type="NCBI Taxonomy" id="868131"/>
    <lineage>
        <taxon>Archaea</taxon>
        <taxon>Methanobacteriati</taxon>
        <taxon>Methanobacteriota</taxon>
        <taxon>Methanomada group</taxon>
        <taxon>Methanobacteria</taxon>
        <taxon>Methanobacteriales</taxon>
        <taxon>Methanobacteriaceae</taxon>
        <taxon>Methanobacterium</taxon>
    </lineage>
</organism>
<proteinExistence type="predicted"/>
<protein>
    <submittedName>
        <fullName evidence="7">Integrase family protein</fullName>
    </submittedName>
</protein>
<name>F6D4C5_METPW</name>
<dbReference type="InterPro" id="IPR010998">
    <property type="entry name" value="Integrase_recombinase_N"/>
</dbReference>
<accession>F6D4C5</accession>
<dbReference type="InterPro" id="IPR002104">
    <property type="entry name" value="Integrase_catalytic"/>
</dbReference>
<keyword evidence="8" id="KW-1185">Reference proteome</keyword>
<dbReference type="PANTHER" id="PTHR30349:SF41">
    <property type="entry name" value="INTEGRASE_RECOMBINASE PROTEIN MJ0367-RELATED"/>
    <property type="match status" value="1"/>
</dbReference>
<feature type="domain" description="Tyr recombinase" evidence="5">
    <location>
        <begin position="116"/>
        <end position="329"/>
    </location>
</feature>
<dbReference type="KEGG" id="mew:MSWAN_1104"/>
<evidence type="ECO:0000259" key="5">
    <source>
        <dbReference type="PROSITE" id="PS51898"/>
    </source>
</evidence>
<dbReference type="HOGENOM" id="CLU_041884_1_0_2"/>
<keyword evidence="3" id="KW-0233">DNA recombination</keyword>
<feature type="domain" description="Core-binding (CB)" evidence="6">
    <location>
        <begin position="3"/>
        <end position="98"/>
    </location>
</feature>